<evidence type="ECO:0000256" key="7">
    <source>
        <dbReference type="ARBA" id="ARBA00022840"/>
    </source>
</evidence>
<dbReference type="InterPro" id="IPR016185">
    <property type="entry name" value="PreATP-grasp_dom_sf"/>
</dbReference>
<protein>
    <submittedName>
        <fullName evidence="12">Lysine biosynthesis enzyme LysX</fullName>
    </submittedName>
</protein>
<dbReference type="PROSITE" id="PS50975">
    <property type="entry name" value="ATP_GRASP"/>
    <property type="match status" value="1"/>
</dbReference>
<dbReference type="GO" id="GO:0005524">
    <property type="term" value="F:ATP binding"/>
    <property type="evidence" value="ECO:0007669"/>
    <property type="project" value="UniProtKB-UniRule"/>
</dbReference>
<keyword evidence="3" id="KW-0436">Ligase</keyword>
<proteinExistence type="inferred from homology"/>
<evidence type="ECO:0000256" key="10">
    <source>
        <dbReference type="PROSITE-ProRule" id="PRU00409"/>
    </source>
</evidence>
<evidence type="ECO:0000256" key="5">
    <source>
        <dbReference type="ARBA" id="ARBA00022723"/>
    </source>
</evidence>
<dbReference type="InterPro" id="IPR013651">
    <property type="entry name" value="ATP-grasp_RimK-type"/>
</dbReference>
<dbReference type="PANTHER" id="PTHR21621:SF0">
    <property type="entry name" value="BETA-CITRYLGLUTAMATE SYNTHASE B-RELATED"/>
    <property type="match status" value="1"/>
</dbReference>
<organism evidence="12 13">
    <name type="scientific">Sphaerobacter thermophilus (strain ATCC 49802 / DSM 20745 / KCCM 41009 / NCIMB 13125 / S 6022)</name>
    <dbReference type="NCBI Taxonomy" id="479434"/>
    <lineage>
        <taxon>Bacteria</taxon>
        <taxon>Pseudomonadati</taxon>
        <taxon>Thermomicrobiota</taxon>
        <taxon>Thermomicrobia</taxon>
        <taxon>Sphaerobacterales</taxon>
        <taxon>Sphaerobacterineae</taxon>
        <taxon>Sphaerobacteraceae</taxon>
        <taxon>Sphaerobacter</taxon>
    </lineage>
</organism>
<evidence type="ECO:0000259" key="11">
    <source>
        <dbReference type="PROSITE" id="PS50975"/>
    </source>
</evidence>
<dbReference type="InParanoid" id="D1C955"/>
<feature type="domain" description="ATP-grasp" evidence="11">
    <location>
        <begin position="102"/>
        <end position="286"/>
    </location>
</feature>
<keyword evidence="7 10" id="KW-0067">ATP-binding</keyword>
<dbReference type="Proteomes" id="UP000002027">
    <property type="component" value="Chromosome 2"/>
</dbReference>
<comment type="similarity">
    <text evidence="2">Belongs to the RimK family. LysX subfamily.</text>
</comment>
<keyword evidence="5" id="KW-0479">Metal-binding</keyword>
<dbReference type="Pfam" id="PF08443">
    <property type="entry name" value="RimK"/>
    <property type="match status" value="1"/>
</dbReference>
<dbReference type="InterPro" id="IPR011870">
    <property type="entry name" value="LysX_arch"/>
</dbReference>
<dbReference type="GO" id="GO:0046872">
    <property type="term" value="F:metal ion binding"/>
    <property type="evidence" value="ECO:0007669"/>
    <property type="project" value="UniProtKB-KW"/>
</dbReference>
<evidence type="ECO:0000256" key="8">
    <source>
        <dbReference type="ARBA" id="ARBA00022842"/>
    </source>
</evidence>
<reference evidence="12 13" key="2">
    <citation type="journal article" date="2010" name="Stand. Genomic Sci.">
        <title>Complete genome sequence of Desulfohalobium retbaense type strain (HR(100)).</title>
        <authorList>
            <person name="Spring S."/>
            <person name="Nolan M."/>
            <person name="Lapidus A."/>
            <person name="Glavina Del Rio T."/>
            <person name="Copeland A."/>
            <person name="Tice H."/>
            <person name="Cheng J.F."/>
            <person name="Lucas S."/>
            <person name="Land M."/>
            <person name="Chen F."/>
            <person name="Bruce D."/>
            <person name="Goodwin L."/>
            <person name="Pitluck S."/>
            <person name="Ivanova N."/>
            <person name="Mavromatis K."/>
            <person name="Mikhailova N."/>
            <person name="Pati A."/>
            <person name="Chen A."/>
            <person name="Palaniappan K."/>
            <person name="Hauser L."/>
            <person name="Chang Y.J."/>
            <person name="Jeffries C.D."/>
            <person name="Munk C."/>
            <person name="Kiss H."/>
            <person name="Chain P."/>
            <person name="Han C."/>
            <person name="Brettin T."/>
            <person name="Detter J.C."/>
            <person name="Schuler E."/>
            <person name="Goker M."/>
            <person name="Rohde M."/>
            <person name="Bristow J."/>
            <person name="Eisen J.A."/>
            <person name="Markowitz V."/>
            <person name="Hugenholtz P."/>
            <person name="Kyrpides N.C."/>
            <person name="Klenk H.P."/>
        </authorList>
    </citation>
    <scope>NUCLEOTIDE SEQUENCE [LARGE SCALE GENOMIC DNA]</scope>
    <source>
        <strain evidence="13">ATCC 49802 / DSM 20745 / S 6022</strain>
    </source>
</reference>
<dbReference type="HOGENOM" id="CLU_054353_2_1_0"/>
<dbReference type="InterPro" id="IPR054562">
    <property type="entry name" value="LysX/ArgX_preATP_grasp"/>
</dbReference>
<evidence type="ECO:0000256" key="2">
    <source>
        <dbReference type="ARBA" id="ARBA00006239"/>
    </source>
</evidence>
<dbReference type="KEGG" id="sti:Sthe_2943"/>
<accession>D1C955</accession>
<evidence type="ECO:0000256" key="9">
    <source>
        <dbReference type="ARBA" id="ARBA00029440"/>
    </source>
</evidence>
<comment type="pathway">
    <text evidence="9">Amino-acid biosynthesis.</text>
</comment>
<evidence type="ECO:0000256" key="3">
    <source>
        <dbReference type="ARBA" id="ARBA00022598"/>
    </source>
</evidence>
<dbReference type="GO" id="GO:0009432">
    <property type="term" value="P:SOS response"/>
    <property type="evidence" value="ECO:0007669"/>
    <property type="project" value="TreeGrafter"/>
</dbReference>
<dbReference type="AlphaFoldDB" id="D1C955"/>
<dbReference type="FunFam" id="3.30.1490.20:FF:000025">
    <property type="entry name" value="Alpha-aminoadipate--LysW ligase LysX protein"/>
    <property type="match status" value="1"/>
</dbReference>
<dbReference type="eggNOG" id="COG0189">
    <property type="taxonomic scope" value="Bacteria"/>
</dbReference>
<comment type="cofactor">
    <cofactor evidence="1">
        <name>Mg(2+)</name>
        <dbReference type="ChEBI" id="CHEBI:18420"/>
    </cofactor>
</comment>
<dbReference type="EMBL" id="CP001824">
    <property type="protein sequence ID" value="ACZ40348.1"/>
    <property type="molecule type" value="Genomic_DNA"/>
</dbReference>
<dbReference type="RefSeq" id="WP_012873383.1">
    <property type="nucleotide sequence ID" value="NC_013524.1"/>
</dbReference>
<dbReference type="NCBIfam" id="TIGR00768">
    <property type="entry name" value="rimK_fam"/>
    <property type="match status" value="1"/>
</dbReference>
<sequence length="302" mass="32742">MSSPIPNAPQAPRVAVVHGPLRAEERLLFAEFARRGIEVARIDDRRAVVDLTGQPWDYDVVIGRSVSQQRTLHTLAIAEGWGIPTLNRSEVVALCNDKLRTSAAIACAGLPQPRLLVAYTPEAALEAIESLGYPVVLKPPVGSWGRLLARVNNRAAAEALLEHKESLGAFHHGTFYIQEYVRKPGRDIRAFVVGDETICAIYRRSGHWITNTARGAEASNCVVTPEIAELCSAVARAVGGGVLAIDLFEDPDRGLLVNEVNATMEFRNSIHTTGVNIPGRIVDHALALAAQRAERREAAMAV</sequence>
<dbReference type="Gene3D" id="3.40.50.20">
    <property type="match status" value="1"/>
</dbReference>
<dbReference type="PANTHER" id="PTHR21621">
    <property type="entry name" value="RIBOSOMAL PROTEIN S6 MODIFICATION PROTEIN"/>
    <property type="match status" value="1"/>
</dbReference>
<dbReference type="InterPro" id="IPR011761">
    <property type="entry name" value="ATP-grasp"/>
</dbReference>
<keyword evidence="13" id="KW-1185">Reference proteome</keyword>
<dbReference type="OrthoDB" id="9786585at2"/>
<evidence type="ECO:0000256" key="6">
    <source>
        <dbReference type="ARBA" id="ARBA00022741"/>
    </source>
</evidence>
<dbReference type="STRING" id="479434.Sthe_2943"/>
<dbReference type="FunFam" id="3.30.470.20:FF:000058">
    <property type="entry name" value="Alpha-aminoadipate--LysW ligase LysX protein"/>
    <property type="match status" value="1"/>
</dbReference>
<keyword evidence="4" id="KW-0028">Amino-acid biosynthesis</keyword>
<dbReference type="InterPro" id="IPR004666">
    <property type="entry name" value="Rp_bS6_RimK/Lys_biosynth_LsyX"/>
</dbReference>
<dbReference type="Gene3D" id="3.30.1490.20">
    <property type="entry name" value="ATP-grasp fold, A domain"/>
    <property type="match status" value="1"/>
</dbReference>
<dbReference type="Gene3D" id="3.30.470.20">
    <property type="entry name" value="ATP-grasp fold, B domain"/>
    <property type="match status" value="1"/>
</dbReference>
<dbReference type="GO" id="GO:0009085">
    <property type="term" value="P:lysine biosynthetic process"/>
    <property type="evidence" value="ECO:0007669"/>
    <property type="project" value="InterPro"/>
</dbReference>
<name>D1C955_SPHTD</name>
<dbReference type="NCBIfam" id="TIGR02144">
    <property type="entry name" value="LysX_arch"/>
    <property type="match status" value="1"/>
</dbReference>
<evidence type="ECO:0000256" key="4">
    <source>
        <dbReference type="ARBA" id="ARBA00022605"/>
    </source>
</evidence>
<keyword evidence="8" id="KW-0460">Magnesium</keyword>
<dbReference type="GO" id="GO:0005737">
    <property type="term" value="C:cytoplasm"/>
    <property type="evidence" value="ECO:0007669"/>
    <property type="project" value="TreeGrafter"/>
</dbReference>
<keyword evidence="6 10" id="KW-0547">Nucleotide-binding</keyword>
<evidence type="ECO:0000313" key="12">
    <source>
        <dbReference type="EMBL" id="ACZ40348.1"/>
    </source>
</evidence>
<dbReference type="SUPFAM" id="SSF56059">
    <property type="entry name" value="Glutathione synthetase ATP-binding domain-like"/>
    <property type="match status" value="1"/>
</dbReference>
<dbReference type="Pfam" id="PF22626">
    <property type="entry name" value="LysX_preATP_grasp"/>
    <property type="match status" value="1"/>
</dbReference>
<reference evidence="13" key="1">
    <citation type="submission" date="2009-11" db="EMBL/GenBank/DDBJ databases">
        <title>The complete chromosome 2 of Sphaerobacter thermophilus DSM 20745.</title>
        <authorList>
            <person name="Lucas S."/>
            <person name="Copeland A."/>
            <person name="Lapidus A."/>
            <person name="Glavina del Rio T."/>
            <person name="Dalin E."/>
            <person name="Tice H."/>
            <person name="Bruce D."/>
            <person name="Goodwin L."/>
            <person name="Pitluck S."/>
            <person name="Kyrpides N."/>
            <person name="Mavromatis K."/>
            <person name="Ivanova N."/>
            <person name="Mikhailova N."/>
            <person name="LaButti K.M."/>
            <person name="Clum A."/>
            <person name="Sun H.I."/>
            <person name="Brettin T."/>
            <person name="Detter J.C."/>
            <person name="Han C."/>
            <person name="Larimer F."/>
            <person name="Land M."/>
            <person name="Hauser L."/>
            <person name="Markowitz V."/>
            <person name="Cheng J.F."/>
            <person name="Hugenholtz P."/>
            <person name="Woyke T."/>
            <person name="Wu D."/>
            <person name="Steenblock K."/>
            <person name="Schneider S."/>
            <person name="Pukall R."/>
            <person name="Goeker M."/>
            <person name="Klenk H.P."/>
            <person name="Eisen J.A."/>
        </authorList>
    </citation>
    <scope>NUCLEOTIDE SEQUENCE [LARGE SCALE GENOMIC DNA]</scope>
    <source>
        <strain evidence="13">ATCC 49802 / DSM 20745 / S 6022</strain>
    </source>
</reference>
<gene>
    <name evidence="12" type="ordered locus">Sthe_2943</name>
</gene>
<dbReference type="GO" id="GO:0018169">
    <property type="term" value="F:ribosomal S6-glutamic acid ligase activity"/>
    <property type="evidence" value="ECO:0007669"/>
    <property type="project" value="TreeGrafter"/>
</dbReference>
<dbReference type="SUPFAM" id="SSF52440">
    <property type="entry name" value="PreATP-grasp domain"/>
    <property type="match status" value="1"/>
</dbReference>
<evidence type="ECO:0000313" key="13">
    <source>
        <dbReference type="Proteomes" id="UP000002027"/>
    </source>
</evidence>
<evidence type="ECO:0000256" key="1">
    <source>
        <dbReference type="ARBA" id="ARBA00001946"/>
    </source>
</evidence>
<dbReference type="InterPro" id="IPR013815">
    <property type="entry name" value="ATP_grasp_subdomain_1"/>
</dbReference>